<dbReference type="AlphaFoldDB" id="A0A2X3J034"/>
<sequence>MVDKGVVIKNVKAALTKDGILYGATILGDGVKHNSFSSKLMRIYNHKGIFSNMSDSEEGLKKILSEHFEYTEISVKGTVAMFLASMAK</sequence>
<evidence type="ECO:0008006" key="3">
    <source>
        <dbReference type="Google" id="ProtNLM"/>
    </source>
</evidence>
<organism evidence="1 2">
    <name type="scientific">Klebsiella pneumoniae</name>
    <dbReference type="NCBI Taxonomy" id="573"/>
    <lineage>
        <taxon>Bacteria</taxon>
        <taxon>Pseudomonadati</taxon>
        <taxon>Pseudomonadota</taxon>
        <taxon>Gammaproteobacteria</taxon>
        <taxon>Enterobacterales</taxon>
        <taxon>Enterobacteriaceae</taxon>
        <taxon>Klebsiella/Raoultella group</taxon>
        <taxon>Klebsiella</taxon>
        <taxon>Klebsiella pneumoniae complex</taxon>
    </lineage>
</organism>
<dbReference type="Proteomes" id="UP000250675">
    <property type="component" value="Unassembled WGS sequence"/>
</dbReference>
<accession>A0A2X3J034</accession>
<protein>
    <recommendedName>
        <fullName evidence="3">SAM-dependent methyltransferase</fullName>
    </recommendedName>
</protein>
<evidence type="ECO:0000313" key="2">
    <source>
        <dbReference type="Proteomes" id="UP000250675"/>
    </source>
</evidence>
<name>A0A2X3J034_KLEPN</name>
<dbReference type="EMBL" id="UASO01000011">
    <property type="protein sequence ID" value="SQC88295.1"/>
    <property type="molecule type" value="Genomic_DNA"/>
</dbReference>
<reference evidence="1 2" key="1">
    <citation type="submission" date="2018-06" db="EMBL/GenBank/DDBJ databases">
        <authorList>
            <consortium name="Pathogen Informatics"/>
            <person name="Doyle S."/>
        </authorList>
    </citation>
    <scope>NUCLEOTIDE SEQUENCE [LARGE SCALE GENOMIC DNA]</scope>
    <source>
        <strain evidence="1 2">NCTC9645</strain>
    </source>
</reference>
<proteinExistence type="predicted"/>
<gene>
    <name evidence="1" type="ORF">NCTC9645_06439</name>
</gene>
<evidence type="ECO:0000313" key="1">
    <source>
        <dbReference type="EMBL" id="SQC88295.1"/>
    </source>
</evidence>